<dbReference type="Proteomes" id="UP000030988">
    <property type="component" value="Unassembled WGS sequence"/>
</dbReference>
<evidence type="ECO:0000259" key="2">
    <source>
        <dbReference type="Pfam" id="PF20402"/>
    </source>
</evidence>
<reference evidence="3 4" key="1">
    <citation type="submission" date="2014-11" db="EMBL/GenBank/DDBJ databases">
        <title>Draft genome sequence of Kirrobacter mercurialis.</title>
        <authorList>
            <person name="Coil D.A."/>
            <person name="Eisen J.A."/>
        </authorList>
    </citation>
    <scope>NUCLEOTIDE SEQUENCE [LARGE SCALE GENOMIC DNA]</scope>
    <source>
        <strain evidence="3 4">Coronado</strain>
    </source>
</reference>
<gene>
    <name evidence="3" type="ORF">PK98_01175</name>
</gene>
<accession>A0A0B2BZB5</accession>
<dbReference type="EMBL" id="JTDN01000001">
    <property type="protein sequence ID" value="KHL25367.1"/>
    <property type="molecule type" value="Genomic_DNA"/>
</dbReference>
<evidence type="ECO:0000313" key="4">
    <source>
        <dbReference type="Proteomes" id="UP000030988"/>
    </source>
</evidence>
<feature type="domain" description="DUF6692" evidence="2">
    <location>
        <begin position="1"/>
        <end position="164"/>
    </location>
</feature>
<name>A0A0B2BZB5_9SPHN</name>
<evidence type="ECO:0000256" key="1">
    <source>
        <dbReference type="SAM" id="MobiDB-lite"/>
    </source>
</evidence>
<organism evidence="3 4">
    <name type="scientific">Croceibacterium mercuriale</name>
    <dbReference type="NCBI Taxonomy" id="1572751"/>
    <lineage>
        <taxon>Bacteria</taxon>
        <taxon>Pseudomonadati</taxon>
        <taxon>Pseudomonadota</taxon>
        <taxon>Alphaproteobacteria</taxon>
        <taxon>Sphingomonadales</taxon>
        <taxon>Erythrobacteraceae</taxon>
        <taxon>Croceibacterium</taxon>
    </lineage>
</organism>
<keyword evidence="4" id="KW-1185">Reference proteome</keyword>
<dbReference type="AlphaFoldDB" id="A0A0B2BZB5"/>
<evidence type="ECO:0000313" key="3">
    <source>
        <dbReference type="EMBL" id="KHL25367.1"/>
    </source>
</evidence>
<dbReference type="Pfam" id="PF20402">
    <property type="entry name" value="DUF6692"/>
    <property type="match status" value="1"/>
</dbReference>
<comment type="caution">
    <text evidence="3">The sequence shown here is derived from an EMBL/GenBank/DDBJ whole genome shotgun (WGS) entry which is preliminary data.</text>
</comment>
<protein>
    <recommendedName>
        <fullName evidence="2">DUF6692 domain-containing protein</fullName>
    </recommendedName>
</protein>
<feature type="region of interest" description="Disordered" evidence="1">
    <location>
        <begin position="21"/>
        <end position="48"/>
    </location>
</feature>
<dbReference type="RefSeq" id="WP_039093660.1">
    <property type="nucleotide sequence ID" value="NZ_JTDN01000001.1"/>
</dbReference>
<proteinExistence type="predicted"/>
<dbReference type="InterPro" id="IPR046514">
    <property type="entry name" value="DUF6692"/>
</dbReference>
<dbReference type="OrthoDB" id="8451279at2"/>
<sequence length="168" mass="17529">MNRLALLAALAAVAALPGCNSNTEPGNDKEGQLDPAPSPAPRMPAAQALSGIATEAVQAETMTDADIASLGGPAGKCSVRLTAVGFPSFIYDDLQGTGVIKLNGKLIPLRAAGNGLFEDGGLRVMLRPVDQEFGSDGRREAEMILMLPDATDELGYRGYEQCPEDRQG</sequence>